<protein>
    <submittedName>
        <fullName evidence="1">Uncharacterized protein TCIL3000_5_4470</fullName>
    </submittedName>
</protein>
<evidence type="ECO:0000313" key="1">
    <source>
        <dbReference type="EMBL" id="CCC90699.1"/>
    </source>
</evidence>
<dbReference type="VEuPathDB" id="TriTrypDB:TcIL3000_5_4470"/>
<organism evidence="1">
    <name type="scientific">Trypanosoma congolense (strain IL3000)</name>
    <dbReference type="NCBI Taxonomy" id="1068625"/>
    <lineage>
        <taxon>Eukaryota</taxon>
        <taxon>Discoba</taxon>
        <taxon>Euglenozoa</taxon>
        <taxon>Kinetoplastea</taxon>
        <taxon>Metakinetoplastina</taxon>
        <taxon>Trypanosomatida</taxon>
        <taxon>Trypanosomatidae</taxon>
        <taxon>Trypanosoma</taxon>
        <taxon>Nannomonas</taxon>
    </lineage>
</organism>
<accession>G0UM36</accession>
<reference evidence="1" key="1">
    <citation type="journal article" date="2012" name="Proc. Natl. Acad. Sci. U.S.A.">
        <title>Antigenic diversity is generated by distinct evolutionary mechanisms in African trypanosome species.</title>
        <authorList>
            <person name="Jackson A.P."/>
            <person name="Berry A."/>
            <person name="Aslett M."/>
            <person name="Allison H.C."/>
            <person name="Burton P."/>
            <person name="Vavrova-Anderson J."/>
            <person name="Brown R."/>
            <person name="Browne H."/>
            <person name="Corton N."/>
            <person name="Hauser H."/>
            <person name="Gamble J."/>
            <person name="Gilderthorp R."/>
            <person name="Marcello L."/>
            <person name="McQuillan J."/>
            <person name="Otto T.D."/>
            <person name="Quail M.A."/>
            <person name="Sanders M.J."/>
            <person name="van Tonder A."/>
            <person name="Ginger M.L."/>
            <person name="Field M.C."/>
            <person name="Barry J.D."/>
            <person name="Hertz-Fowler C."/>
            <person name="Berriman M."/>
        </authorList>
    </citation>
    <scope>NUCLEOTIDE SEQUENCE</scope>
    <source>
        <strain evidence="1">IL3000</strain>
    </source>
</reference>
<name>G0UM36_TRYCI</name>
<dbReference type="AlphaFoldDB" id="G0UM36"/>
<sequence>MNRVPVLLSLVSPFSNHVLYAHIITAACRHMQINAHQHGRAREKKKSNKSTIKIIGASFSFLQSADVPSFHYIRRTFSLHALRALSLDFQCGFSFDPHIQQVPHRYSTALGRKRLVALRVVSHGVSPLSIKRKTKVQSPHVRDVVATVSVLHEGGIFFFVVNR</sequence>
<dbReference type="EMBL" id="HE575318">
    <property type="protein sequence ID" value="CCC90699.1"/>
    <property type="molecule type" value="Genomic_DNA"/>
</dbReference>
<gene>
    <name evidence="1" type="ORF">TCIL3000_5_4470</name>
</gene>
<proteinExistence type="predicted"/>
<dbReference type="PROSITE" id="PS51257">
    <property type="entry name" value="PROKAR_LIPOPROTEIN"/>
    <property type="match status" value="1"/>
</dbReference>